<protein>
    <recommendedName>
        <fullName evidence="1">Restriction endonuclease type II NotI domain-containing protein</fullName>
    </recommendedName>
</protein>
<dbReference type="REBASE" id="402746">
    <property type="entry name" value="TspG2ORF4640P"/>
</dbReference>
<feature type="domain" description="Restriction endonuclease type II NotI" evidence="1">
    <location>
        <begin position="57"/>
        <end position="214"/>
    </location>
</feature>
<accession>A0A7D4TA14</accession>
<evidence type="ECO:0000313" key="2">
    <source>
        <dbReference type="EMBL" id="QKI88906.1"/>
    </source>
</evidence>
<dbReference type="AlphaFoldDB" id="A0A7D4TA14"/>
<evidence type="ECO:0000313" key="3">
    <source>
        <dbReference type="Proteomes" id="UP000504724"/>
    </source>
</evidence>
<dbReference type="Pfam" id="PF12183">
    <property type="entry name" value="NotI"/>
    <property type="match status" value="1"/>
</dbReference>
<evidence type="ECO:0000259" key="1">
    <source>
        <dbReference type="Pfam" id="PF12183"/>
    </source>
</evidence>
<keyword evidence="3" id="KW-1185">Reference proteome</keyword>
<gene>
    <name evidence="2" type="ORF">HQN79_04645</name>
</gene>
<dbReference type="InterPro" id="IPR022009">
    <property type="entry name" value="Resctriction_endonuc_II_NotI"/>
</dbReference>
<dbReference type="EMBL" id="CP054020">
    <property type="protein sequence ID" value="QKI88906.1"/>
    <property type="molecule type" value="Genomic_DNA"/>
</dbReference>
<dbReference type="Proteomes" id="UP000504724">
    <property type="component" value="Chromosome"/>
</dbReference>
<dbReference type="RefSeq" id="WP_173284543.1">
    <property type="nucleotide sequence ID" value="NZ_CP054020.1"/>
</dbReference>
<organism evidence="2 3">
    <name type="scientific">Thiomicrorhabdus xiamenensis</name>
    <dbReference type="NCBI Taxonomy" id="2739063"/>
    <lineage>
        <taxon>Bacteria</taxon>
        <taxon>Pseudomonadati</taxon>
        <taxon>Pseudomonadota</taxon>
        <taxon>Gammaproteobacteria</taxon>
        <taxon>Thiotrichales</taxon>
        <taxon>Piscirickettsiaceae</taxon>
        <taxon>Thiomicrorhabdus</taxon>
    </lineage>
</organism>
<reference evidence="2 3" key="1">
    <citation type="submission" date="2020-05" db="EMBL/GenBank/DDBJ databases">
        <title>Thiomicrorhabdus sediminis sp.nov. and Thiomicrorhabdus xiamenensis sp.nov., novel sulfur-oxidizing bacteria isolated from coastal sediment.</title>
        <authorList>
            <person name="Liu X."/>
        </authorList>
    </citation>
    <scope>NUCLEOTIDE SEQUENCE [LARGE SCALE GENOMIC DNA]</scope>
    <source>
        <strain evidence="2 3">G2</strain>
    </source>
</reference>
<dbReference type="KEGG" id="txa:HQN79_04645"/>
<name>A0A7D4TA14_9GAMM</name>
<proteinExistence type="predicted"/>
<sequence length="284" mass="32313">MASANNIAEIYGISIYNNTADWNNLIEQQQCPYLGRKCLKNRKSEAELTIGTCSVTYGKDKKDVIICPHRLLERRQIFTDCLHLLNSHEPGNELHIVAEVPIPGGNVDYFLVSTRDRKVKDFVAIELQTLDTTGTVWPFRQRFVNSKGILVKPEDLNSKKSFGMNWKMTAKTILVQMHHKIETFEHINKHLVLVVQNHLLDYMASEFSFAHISDNARIGDSMHFHAYQLNEASGKLRLNLVDRKSTDAEGISKCLGLESEARIELTEIIEKLEAKISDSTLMTI</sequence>